<keyword evidence="1" id="KW-1133">Transmembrane helix</keyword>
<name>A0A1I8FGZ1_9PLAT</name>
<keyword evidence="1" id="KW-0812">Transmembrane</keyword>
<accession>A0A1I8FGZ1</accession>
<dbReference type="Proteomes" id="UP000095280">
    <property type="component" value="Unplaced"/>
</dbReference>
<dbReference type="AlphaFoldDB" id="A0A1I8FGZ1"/>
<evidence type="ECO:0000313" key="3">
    <source>
        <dbReference type="WBParaSite" id="maker-unitig_34337-snap-gene-0.2-mRNA-1"/>
    </source>
</evidence>
<protein>
    <submittedName>
        <fullName evidence="3">Uncharacterized protein</fullName>
    </submittedName>
</protein>
<keyword evidence="1" id="KW-0472">Membrane</keyword>
<keyword evidence="2" id="KW-1185">Reference proteome</keyword>
<dbReference type="WBParaSite" id="maker-unitig_34337-snap-gene-0.2-mRNA-1">
    <property type="protein sequence ID" value="maker-unitig_34337-snap-gene-0.2-mRNA-1"/>
    <property type="gene ID" value="maker-unitig_34337-snap-gene-0.2"/>
</dbReference>
<evidence type="ECO:0000313" key="2">
    <source>
        <dbReference type="Proteomes" id="UP000095280"/>
    </source>
</evidence>
<feature type="transmembrane region" description="Helical" evidence="1">
    <location>
        <begin position="213"/>
        <end position="237"/>
    </location>
</feature>
<proteinExistence type="predicted"/>
<organism evidence="2 3">
    <name type="scientific">Macrostomum lignano</name>
    <dbReference type="NCBI Taxonomy" id="282301"/>
    <lineage>
        <taxon>Eukaryota</taxon>
        <taxon>Metazoa</taxon>
        <taxon>Spiralia</taxon>
        <taxon>Lophotrochozoa</taxon>
        <taxon>Platyhelminthes</taxon>
        <taxon>Rhabditophora</taxon>
        <taxon>Macrostomorpha</taxon>
        <taxon>Macrostomida</taxon>
        <taxon>Macrostomidae</taxon>
        <taxon>Macrostomum</taxon>
    </lineage>
</organism>
<sequence>MLNGTGRLVLLHSAMKNLPLLLQQFSVIVLLINGLVLQHHQVAANSSARLVLRLISYENLANLRISGASCDSMRSPCDPSFDVTASGARPDIRVTSPCLSNEERVYFPDEVSRLPELAKPIKSRDGPMPSWARMRISVWIECSPGFYGRGCDVRCEPQRGCCCDSEGLLRCDETIDCSAQLATKPAFPTSGPGGAGSSNGNSDNRNRDEATSVLFIAVMASSMTSIFILAVIALVAIKMCKASERRQQNHYQLQHQNLGYFNPALVTNLSTIVSTSAVPANNRTDSGVYEDPQEPQ</sequence>
<reference evidence="3" key="1">
    <citation type="submission" date="2016-11" db="UniProtKB">
        <authorList>
            <consortium name="WormBaseParasite"/>
        </authorList>
    </citation>
    <scope>IDENTIFICATION</scope>
</reference>
<evidence type="ECO:0000256" key="1">
    <source>
        <dbReference type="SAM" id="Phobius"/>
    </source>
</evidence>